<dbReference type="InterPro" id="IPR008948">
    <property type="entry name" value="L-Aspartase-like"/>
</dbReference>
<keyword evidence="5 9" id="KW-0369">Histidine metabolism</keyword>
<dbReference type="InterPro" id="IPR022313">
    <property type="entry name" value="Phe/His_NH3-lyase_AS"/>
</dbReference>
<keyword evidence="6 8" id="KW-0456">Lyase</keyword>
<accession>A0A443SSK1</accession>
<reference evidence="12 13" key="1">
    <citation type="journal article" date="2018" name="Gigascience">
        <title>Genomes of trombidid mites reveal novel predicted allergens and laterally-transferred genes associated with secondary metabolism.</title>
        <authorList>
            <person name="Dong X."/>
            <person name="Chaisiri K."/>
            <person name="Xia D."/>
            <person name="Armstrong S.D."/>
            <person name="Fang Y."/>
            <person name="Donnelly M.J."/>
            <person name="Kadowaki T."/>
            <person name="McGarry J.W."/>
            <person name="Darby A.C."/>
            <person name="Makepeace B.L."/>
        </authorList>
    </citation>
    <scope>NUCLEOTIDE SEQUENCE [LARGE SCALE GENOMIC DNA]</scope>
    <source>
        <strain evidence="12">UoL-UT</strain>
    </source>
</reference>
<evidence type="ECO:0000256" key="8">
    <source>
        <dbReference type="RuleBase" id="RU003954"/>
    </source>
</evidence>
<dbReference type="InterPro" id="IPR005921">
    <property type="entry name" value="HutH"/>
</dbReference>
<dbReference type="Pfam" id="PF00221">
    <property type="entry name" value="Lyase_aromatic"/>
    <property type="match status" value="1"/>
</dbReference>
<dbReference type="SUPFAM" id="SSF48557">
    <property type="entry name" value="L-aspartase-like"/>
    <property type="match status" value="1"/>
</dbReference>
<dbReference type="PANTHER" id="PTHR10362">
    <property type="entry name" value="HISTIDINE AMMONIA-LYASE"/>
    <property type="match status" value="1"/>
</dbReference>
<evidence type="ECO:0000313" key="12">
    <source>
        <dbReference type="EMBL" id="RWS30495.1"/>
    </source>
</evidence>
<evidence type="ECO:0000256" key="6">
    <source>
        <dbReference type="ARBA" id="ARBA00023239"/>
    </source>
</evidence>
<dbReference type="STRING" id="299467.A0A443SSK1"/>
<dbReference type="PROSITE" id="PS00488">
    <property type="entry name" value="PAL_HISTIDASE"/>
    <property type="match status" value="1"/>
</dbReference>
<evidence type="ECO:0000256" key="5">
    <source>
        <dbReference type="ARBA" id="ARBA00022808"/>
    </source>
</evidence>
<dbReference type="FunFam" id="1.20.200.10:FF:000003">
    <property type="entry name" value="Histidine ammonia-lyase"/>
    <property type="match status" value="1"/>
</dbReference>
<dbReference type="VEuPathDB" id="VectorBase:LDEU001544"/>
<comment type="pathway">
    <text evidence="1 9">Amino-acid degradation; L-histidine degradation into L-glutamate; N-formimidoyl-L-glutamate from L-histidine: step 1/3.</text>
</comment>
<name>A0A443SSK1_9ACAR</name>
<evidence type="ECO:0000256" key="4">
    <source>
        <dbReference type="ARBA" id="ARBA00017271"/>
    </source>
</evidence>
<protein>
    <recommendedName>
        <fullName evidence="4 9">Histidine ammonia-lyase</fullName>
        <ecNumber evidence="3 9">4.3.1.3</ecNumber>
    </recommendedName>
</protein>
<evidence type="ECO:0000259" key="11">
    <source>
        <dbReference type="Pfam" id="PF12053"/>
    </source>
</evidence>
<evidence type="ECO:0000313" key="13">
    <source>
        <dbReference type="Proteomes" id="UP000288716"/>
    </source>
</evidence>
<dbReference type="Pfam" id="PF12053">
    <property type="entry name" value="Par3_HAL_N_term"/>
    <property type="match status" value="1"/>
</dbReference>
<dbReference type="OrthoDB" id="10051290at2759"/>
<dbReference type="CDD" id="cd00332">
    <property type="entry name" value="PAL-HAL"/>
    <property type="match status" value="1"/>
</dbReference>
<dbReference type="Gene3D" id="1.10.275.10">
    <property type="entry name" value="Fumarase/aspartase (N-terminal domain)"/>
    <property type="match status" value="1"/>
</dbReference>
<dbReference type="GO" id="GO:0005737">
    <property type="term" value="C:cytoplasm"/>
    <property type="evidence" value="ECO:0007669"/>
    <property type="project" value="InterPro"/>
</dbReference>
<feature type="region of interest" description="Disordered" evidence="10">
    <location>
        <begin position="634"/>
        <end position="661"/>
    </location>
</feature>
<evidence type="ECO:0000256" key="1">
    <source>
        <dbReference type="ARBA" id="ARBA00005113"/>
    </source>
</evidence>
<gene>
    <name evidence="12" type="ORF">B4U80_04239</name>
</gene>
<sequence>MKYMKLSVRIRGEWFAVPCENPRKMTIGWLADEAVRKYFKLKPVSCHIPRKEEVVAEVRKTRGGAILDPEDCIINVLDNNDYISVVLESDKPNPVSGPAEIRYVPEQVPSDYQGDEDYIYVDGESLLPEDLVKLGKFNYKIRLTIEAEDRVKKGRELLETLLDENKVIYGINTGFGKFATTVIDKEDLNKLQVNLVRSHAAGVGNGLLPHRVRRLLALRINVLAKGHSGISFETLKQLIDAFNANCLSWVPEKGTVGASGDLAPLAHLALGMLGEGKMWSPESGWGEAKYVLESHGLKPIKLRPKEGLALLNGTQLIASIGAEAVEKAAAIARQADVVAALTIEVLKGTTRAFDADIHRIRPHKGQIGVARRLRALLNSDLYPSEVAESHRFCNRVQDAYTLRCCPQVHGVVHDTIEFVRGVITTEMNSATDNPLVFADRSEIISGGNFHGEYPAKALDYLAIGIHEIASMSERRIERLVNPSLSGLPAFLVNNGGLNSGFMIAHCTAAALVSENKVLCHPSSVDSLSTSGGTEDHVSMGGYSALKCLNVVENVERVVAIELLAACQAIEFLRPLKTTVPLEKVYSLVRNVAAAWEEDRFMAPDIDAVTRLLREQQVWDVVAPHINCYEEEEHKCQTRPSSPTTSFSTTHRKRSRAEYRNL</sequence>
<dbReference type="Gene3D" id="1.20.200.10">
    <property type="entry name" value="Fumarase/aspartase (Central domain)"/>
    <property type="match status" value="1"/>
</dbReference>
<dbReference type="EMBL" id="NCKV01000479">
    <property type="protein sequence ID" value="RWS30495.1"/>
    <property type="molecule type" value="Genomic_DNA"/>
</dbReference>
<dbReference type="UniPathway" id="UPA00379">
    <property type="reaction ID" value="UER00549"/>
</dbReference>
<dbReference type="Proteomes" id="UP000288716">
    <property type="component" value="Unassembled WGS sequence"/>
</dbReference>
<keyword evidence="13" id="KW-1185">Reference proteome</keyword>
<dbReference type="EC" id="4.3.1.3" evidence="3 9"/>
<dbReference type="Gene3D" id="3.10.20.90">
    <property type="entry name" value="Phosphatidylinositol 3-kinase Catalytic Subunit, Chain A, domain 1"/>
    <property type="match status" value="1"/>
</dbReference>
<dbReference type="NCBIfam" id="NF006871">
    <property type="entry name" value="PRK09367.1"/>
    <property type="match status" value="1"/>
</dbReference>
<dbReference type="GO" id="GO:0019557">
    <property type="term" value="P:L-histidine catabolic process to glutamate and formate"/>
    <property type="evidence" value="ECO:0007669"/>
    <property type="project" value="UniProtKB-UniPathway"/>
</dbReference>
<evidence type="ECO:0000256" key="3">
    <source>
        <dbReference type="ARBA" id="ARBA00012994"/>
    </source>
</evidence>
<evidence type="ECO:0000256" key="7">
    <source>
        <dbReference type="ARBA" id="ARBA00049269"/>
    </source>
</evidence>
<evidence type="ECO:0000256" key="2">
    <source>
        <dbReference type="ARBA" id="ARBA00007238"/>
    </source>
</evidence>
<dbReference type="AlphaFoldDB" id="A0A443SSK1"/>
<dbReference type="FunFam" id="1.10.275.10:FF:000007">
    <property type="entry name" value="Histidine ammonia-lyase"/>
    <property type="match status" value="1"/>
</dbReference>
<dbReference type="NCBIfam" id="TIGR01225">
    <property type="entry name" value="hutH"/>
    <property type="match status" value="1"/>
</dbReference>
<dbReference type="GO" id="GO:0019556">
    <property type="term" value="P:L-histidine catabolic process to glutamate and formamide"/>
    <property type="evidence" value="ECO:0007669"/>
    <property type="project" value="UniProtKB-UniPathway"/>
</dbReference>
<evidence type="ECO:0000256" key="9">
    <source>
        <dbReference type="RuleBase" id="RU004479"/>
    </source>
</evidence>
<comment type="similarity">
    <text evidence="2 8">Belongs to the PAL/histidase family.</text>
</comment>
<dbReference type="InterPro" id="IPR021922">
    <property type="entry name" value="Par3/HAL_N"/>
</dbReference>
<feature type="compositionally biased region" description="Low complexity" evidence="10">
    <location>
        <begin position="639"/>
        <end position="648"/>
    </location>
</feature>
<organism evidence="12 13">
    <name type="scientific">Leptotrombidium deliense</name>
    <dbReference type="NCBI Taxonomy" id="299467"/>
    <lineage>
        <taxon>Eukaryota</taxon>
        <taxon>Metazoa</taxon>
        <taxon>Ecdysozoa</taxon>
        <taxon>Arthropoda</taxon>
        <taxon>Chelicerata</taxon>
        <taxon>Arachnida</taxon>
        <taxon>Acari</taxon>
        <taxon>Acariformes</taxon>
        <taxon>Trombidiformes</taxon>
        <taxon>Prostigmata</taxon>
        <taxon>Anystina</taxon>
        <taxon>Parasitengona</taxon>
        <taxon>Trombiculoidea</taxon>
        <taxon>Trombiculidae</taxon>
        <taxon>Leptotrombidium</taxon>
    </lineage>
</organism>
<comment type="catalytic activity">
    <reaction evidence="7 9">
        <text>L-histidine = trans-urocanate + NH4(+)</text>
        <dbReference type="Rhea" id="RHEA:21232"/>
        <dbReference type="ChEBI" id="CHEBI:17771"/>
        <dbReference type="ChEBI" id="CHEBI:28938"/>
        <dbReference type="ChEBI" id="CHEBI:57595"/>
        <dbReference type="EC" id="4.3.1.3"/>
    </reaction>
</comment>
<comment type="caution">
    <text evidence="12">The sequence shown here is derived from an EMBL/GenBank/DDBJ whole genome shotgun (WGS) entry which is preliminary data.</text>
</comment>
<feature type="domain" description="Par3/HAL N-terminal" evidence="11">
    <location>
        <begin position="4"/>
        <end position="88"/>
    </location>
</feature>
<dbReference type="InterPro" id="IPR001106">
    <property type="entry name" value="Aromatic_Lyase"/>
</dbReference>
<evidence type="ECO:0000256" key="10">
    <source>
        <dbReference type="SAM" id="MobiDB-lite"/>
    </source>
</evidence>
<proteinExistence type="inferred from homology"/>
<dbReference type="GO" id="GO:0004397">
    <property type="term" value="F:histidine ammonia-lyase activity"/>
    <property type="evidence" value="ECO:0007669"/>
    <property type="project" value="UniProtKB-EC"/>
</dbReference>
<dbReference type="InterPro" id="IPR024083">
    <property type="entry name" value="Fumarase/histidase_N"/>
</dbReference>